<dbReference type="SMART" id="SM00028">
    <property type="entry name" value="TPR"/>
    <property type="match status" value="8"/>
</dbReference>
<dbReference type="Gene3D" id="1.25.40.10">
    <property type="entry name" value="Tetratricopeptide repeat domain"/>
    <property type="match status" value="1"/>
</dbReference>
<keyword evidence="7" id="KW-1185">Reference proteome</keyword>
<dbReference type="PANTHER" id="PTHR45586:SF1">
    <property type="entry name" value="LIPOPOLYSACCHARIDE ASSEMBLY PROTEIN B"/>
    <property type="match status" value="1"/>
</dbReference>
<keyword evidence="1" id="KW-0677">Repeat</keyword>
<dbReference type="InterPro" id="IPR019734">
    <property type="entry name" value="TPR_rpt"/>
</dbReference>
<dbReference type="PANTHER" id="PTHR45586">
    <property type="entry name" value="TPR REPEAT-CONTAINING PROTEIN PA4667"/>
    <property type="match status" value="1"/>
</dbReference>
<dbReference type="Pfam" id="PF14559">
    <property type="entry name" value="TPR_19"/>
    <property type="match status" value="2"/>
</dbReference>
<accession>U1GXE3</accession>
<dbReference type="EMBL" id="AUZJ01000014">
    <property type="protein sequence ID" value="ERF61224.1"/>
    <property type="molecule type" value="Genomic_DNA"/>
</dbReference>
<evidence type="ECO:0000256" key="1">
    <source>
        <dbReference type="ARBA" id="ARBA00022737"/>
    </source>
</evidence>
<proteinExistence type="predicted"/>
<comment type="caution">
    <text evidence="4">The sequence shown here is derived from an EMBL/GenBank/DDBJ whole genome shotgun (WGS) entry which is preliminary data.</text>
</comment>
<evidence type="ECO:0000313" key="4">
    <source>
        <dbReference type="EMBL" id="ERF61224.1"/>
    </source>
</evidence>
<evidence type="ECO:0000313" key="7">
    <source>
        <dbReference type="Proteomes" id="UP000016646"/>
    </source>
</evidence>
<dbReference type="InterPro" id="IPR051012">
    <property type="entry name" value="CellSynth/LPSAsmb/PSIAsmb"/>
</dbReference>
<evidence type="ECO:0000256" key="3">
    <source>
        <dbReference type="SAM" id="MobiDB-lite"/>
    </source>
</evidence>
<dbReference type="PATRIC" id="fig|1125725.3.peg.738"/>
<dbReference type="SUPFAM" id="SSF48452">
    <property type="entry name" value="TPR-like"/>
    <property type="match status" value="2"/>
</dbReference>
<dbReference type="EMBL" id="AVQI01000016">
    <property type="protein sequence ID" value="ERK04719.1"/>
    <property type="molecule type" value="Genomic_DNA"/>
</dbReference>
<dbReference type="STRING" id="1125725.HMPREF1325_1926"/>
<dbReference type="Proteomes" id="UP000016412">
    <property type="component" value="Unassembled WGS sequence"/>
</dbReference>
<gene>
    <name evidence="5" type="ORF">HMPREF0860_1304</name>
    <name evidence="4" type="ORF">HMPREF1325_1926</name>
</gene>
<name>U1GXE3_TRESO</name>
<dbReference type="AlphaFoldDB" id="U1GXE3"/>
<protein>
    <submittedName>
        <fullName evidence="4">Anaphase-promoting complex, cyclosome, subunit 3</fullName>
    </submittedName>
</protein>
<dbReference type="InterPro" id="IPR011990">
    <property type="entry name" value="TPR-like_helical_dom_sf"/>
</dbReference>
<evidence type="ECO:0000313" key="5">
    <source>
        <dbReference type="EMBL" id="ERK04719.1"/>
    </source>
</evidence>
<keyword evidence="2" id="KW-0802">TPR repeat</keyword>
<dbReference type="RefSeq" id="WP_021329768.1">
    <property type="nucleotide sequence ID" value="NZ_AUZJ01000014.1"/>
</dbReference>
<dbReference type="eggNOG" id="COG0457">
    <property type="taxonomic scope" value="Bacteria"/>
</dbReference>
<reference evidence="6 7" key="1">
    <citation type="submission" date="2013-08" db="EMBL/GenBank/DDBJ databases">
        <authorList>
            <person name="Durkin A.S."/>
            <person name="Haft D.R."/>
            <person name="McCorrison J."/>
            <person name="Torralba M."/>
            <person name="Gillis M."/>
            <person name="Haft D.H."/>
            <person name="Methe B."/>
            <person name="Sutton G."/>
            <person name="Nelson K.E."/>
        </authorList>
    </citation>
    <scope>NUCLEOTIDE SEQUENCE [LARGE SCALE GENOMIC DNA]</scope>
    <source>
        <strain evidence="5 7">ATCC 35536</strain>
        <strain evidence="4 6">VPI DR56BR1116</strain>
    </source>
</reference>
<feature type="region of interest" description="Disordered" evidence="3">
    <location>
        <begin position="682"/>
        <end position="714"/>
    </location>
</feature>
<organism evidence="4 6">
    <name type="scientific">Treponema socranskii subsp. socranskii VPI DR56BR1116 = ATCC 35536</name>
    <dbReference type="NCBI Taxonomy" id="1125725"/>
    <lineage>
        <taxon>Bacteria</taxon>
        <taxon>Pseudomonadati</taxon>
        <taxon>Spirochaetota</taxon>
        <taxon>Spirochaetia</taxon>
        <taxon>Spirochaetales</taxon>
        <taxon>Treponemataceae</taxon>
        <taxon>Treponema</taxon>
    </lineage>
</organism>
<evidence type="ECO:0000256" key="2">
    <source>
        <dbReference type="ARBA" id="ARBA00022803"/>
    </source>
</evidence>
<dbReference type="Proteomes" id="UP000016646">
    <property type="component" value="Unassembled WGS sequence"/>
</dbReference>
<sequence>MTDKRNAGENRFFRFHISTESVIDPAAQKKRKTVFCALCVLLWALPLFASPPTAAEFYSRGVERQNGEEWYEATELFLEAVRVNPAYADAWFRLAECAYQLGQYDTALGYLSSAEKYARNSTAVQNLRGMCRIALGNLSEARLIFEKILAQYPNDVNARFGMAELDLFSGRISAAEGKYAEALERDPSNRKALLSLAFVSAERGNVAAASRYMSQALRCHSGEAEVHYMSAKLAAMQGNLSAAEKAARTAVEINGRYDKAYELLASILYSEKKYADAIDVSDFRIARSRNARGAWYLKGLSQYREGNTAAAIATWTTGLSVDPFDEVMRAALELEVNKTVPIEDARRKEWSKWHIKNAGEYMKRFDGTGASYEYQRALKVNPTDTAARRAFAEMLDINGLHELCLEQLKFVQDNRDPLSSVSSEARRTSEKCLDDTVEAYDSLLQDSLAKRWNVEPFYLDKIRWRIGLYYTQNTAQFVHADFPMITAEFAADMFSGVSVTFVRARTAPVSGFGEAYRKAQSAGEDYFIMLSFDEGERDIVLDATMYSGRTGSAVRPMSFYGTGSGRYTNVLRRLRSSVLSSLPVRGKILDRSGTNLLIDVGRSELLQKGAVFAVVPKDSLKTADSEIGLTYADRDALGTLTITEAGEEVSEGEFVKSGFYDRVNTGDEVVLVSMPDKAAESKAGNASRVVDNAPSAGTGSAADSGRPKAVPAGDLGERRKPVLVDIIRSIY</sequence>
<evidence type="ECO:0000313" key="6">
    <source>
        <dbReference type="Proteomes" id="UP000016412"/>
    </source>
</evidence>